<comment type="subcellular location">
    <subcellularLocation>
        <location evidence="1">Cell membrane</location>
        <topology evidence="1">Multi-pass membrane protein</topology>
    </subcellularLocation>
</comment>
<evidence type="ECO:0000256" key="6">
    <source>
        <dbReference type="ARBA" id="ARBA00022989"/>
    </source>
</evidence>
<sequence length="623" mass="68132">MEHQLGHTLVLIVFLGVFSQWAAWWLRMPAIVLFLVSGVLAGPVLGLVDPSADFGDILRPVVGLAVAVILFEGGLSLHWHEFREAAAGVRRLITVGAALTWAFASTAAYFIGGLSLPVSLVFGAILIVTGPTVIIPMLRQAGLNRRTASYLKWEGIINDPIGALLAVLVFQYFVVTGDTSNGAQVFVDLGWALLVSLAMGAGTGSALGWAFNRTLVPEYLKAPATFALVLVIYTLANMVFAEAGLLAVTVMGMVMGNMQIAGMVELRRFKEYITILMVAVVFVVLTADLDPQVLSHLDWHAAALVLAVMFVVRPAAVLLSTMFSGMDWRDRVLLAWIAPRGIVAAAVAGVFGPFMVEAGYDGAELLLPLIFAVVFSTVILHGFTLGRLSRWLRLSADPHGVLIVGASPWTTELARALTNELNVSTLLVDSSWHRLRQARLAGVRVLYGEVLSDQIQQSLELNEIACLLAATSNDAYNALVCNAFSKNLEHDRVFQLPMYAADQSNEAKLVAQPLRGRPAFHENAQYEELWRRHFQNWQFFKARLSDTYGYEDFRRDLPPEAFVIAVLYQDGILLFRPAYRNGHRPSAGDTIVYYAPRRSQTARSDTDATEDAEDTDAGTQPAS</sequence>
<feature type="transmembrane region" description="Helical" evidence="10">
    <location>
        <begin position="92"/>
        <end position="112"/>
    </location>
</feature>
<evidence type="ECO:0000256" key="3">
    <source>
        <dbReference type="ARBA" id="ARBA00022449"/>
    </source>
</evidence>
<dbReference type="InterPro" id="IPR036291">
    <property type="entry name" value="NAD(P)-bd_dom_sf"/>
</dbReference>
<feature type="transmembrane region" description="Helical" evidence="10">
    <location>
        <begin position="118"/>
        <end position="138"/>
    </location>
</feature>
<feature type="compositionally biased region" description="Acidic residues" evidence="9">
    <location>
        <begin position="607"/>
        <end position="616"/>
    </location>
</feature>
<dbReference type="EMBL" id="JAVRIB010000007">
    <property type="protein sequence ID" value="MDT0634990.1"/>
    <property type="molecule type" value="Genomic_DNA"/>
</dbReference>
<dbReference type="SUPFAM" id="SSF51735">
    <property type="entry name" value="NAD(P)-binding Rossmann-fold domains"/>
    <property type="match status" value="1"/>
</dbReference>
<keyword evidence="6 10" id="KW-1133">Transmembrane helix</keyword>
<evidence type="ECO:0000259" key="12">
    <source>
        <dbReference type="Pfam" id="PF02254"/>
    </source>
</evidence>
<evidence type="ECO:0000256" key="1">
    <source>
        <dbReference type="ARBA" id="ARBA00004651"/>
    </source>
</evidence>
<feature type="transmembrane region" description="Helical" evidence="10">
    <location>
        <begin position="222"/>
        <end position="240"/>
    </location>
</feature>
<dbReference type="InterPro" id="IPR003148">
    <property type="entry name" value="RCK_N"/>
</dbReference>
<dbReference type="Gene3D" id="1.20.1530.20">
    <property type="match status" value="1"/>
</dbReference>
<feature type="transmembrane region" description="Helical" evidence="10">
    <location>
        <begin position="299"/>
        <end position="320"/>
    </location>
</feature>
<dbReference type="PANTHER" id="PTHR32507">
    <property type="entry name" value="NA(+)/H(+) ANTIPORTER 1"/>
    <property type="match status" value="1"/>
</dbReference>
<keyword evidence="7" id="KW-0406">Ion transport</keyword>
<dbReference type="Pfam" id="PF02254">
    <property type="entry name" value="TrkA_N"/>
    <property type="match status" value="1"/>
</dbReference>
<name>A0ABU3C0B0_9GAMM</name>
<evidence type="ECO:0000259" key="11">
    <source>
        <dbReference type="Pfam" id="PF00999"/>
    </source>
</evidence>
<evidence type="ECO:0000256" key="10">
    <source>
        <dbReference type="SAM" id="Phobius"/>
    </source>
</evidence>
<keyword evidence="14" id="KW-1185">Reference proteome</keyword>
<accession>A0ABU3C0B0</accession>
<keyword evidence="5 10" id="KW-0812">Transmembrane</keyword>
<evidence type="ECO:0000313" key="13">
    <source>
        <dbReference type="EMBL" id="MDT0634990.1"/>
    </source>
</evidence>
<dbReference type="Pfam" id="PF00999">
    <property type="entry name" value="Na_H_Exchanger"/>
    <property type="match status" value="1"/>
</dbReference>
<evidence type="ECO:0000256" key="5">
    <source>
        <dbReference type="ARBA" id="ARBA00022692"/>
    </source>
</evidence>
<evidence type="ECO:0000313" key="14">
    <source>
        <dbReference type="Proteomes" id="UP001251857"/>
    </source>
</evidence>
<feature type="transmembrane region" description="Helical" evidence="10">
    <location>
        <begin position="6"/>
        <end position="24"/>
    </location>
</feature>
<protein>
    <submittedName>
        <fullName evidence="13">Sodium:proton antiporter</fullName>
    </submittedName>
</protein>
<feature type="transmembrane region" description="Helical" evidence="10">
    <location>
        <begin position="60"/>
        <end position="80"/>
    </location>
</feature>
<feature type="transmembrane region" description="Helical" evidence="10">
    <location>
        <begin position="31"/>
        <end position="48"/>
    </location>
</feature>
<dbReference type="InterPro" id="IPR038770">
    <property type="entry name" value="Na+/solute_symporter_sf"/>
</dbReference>
<evidence type="ECO:0000256" key="2">
    <source>
        <dbReference type="ARBA" id="ARBA00022448"/>
    </source>
</evidence>
<comment type="caution">
    <text evidence="13">The sequence shown here is derived from an EMBL/GenBank/DDBJ whole genome shotgun (WGS) entry which is preliminary data.</text>
</comment>
<dbReference type="PANTHER" id="PTHR32507:SF0">
    <property type="entry name" value="NA(+)_H(+) ANTIPORTER 2-RELATED"/>
    <property type="match status" value="1"/>
</dbReference>
<evidence type="ECO:0000256" key="9">
    <source>
        <dbReference type="SAM" id="MobiDB-lite"/>
    </source>
</evidence>
<dbReference type="Proteomes" id="UP001251857">
    <property type="component" value="Unassembled WGS sequence"/>
</dbReference>
<keyword evidence="3" id="KW-0050">Antiport</keyword>
<reference evidence="13 14" key="1">
    <citation type="submission" date="2023-09" db="EMBL/GenBank/DDBJ databases">
        <authorList>
            <person name="Rey-Velasco X."/>
        </authorList>
    </citation>
    <scope>NUCLEOTIDE SEQUENCE [LARGE SCALE GENOMIC DNA]</scope>
    <source>
        <strain evidence="13 14">W335</strain>
    </source>
</reference>
<dbReference type="RefSeq" id="WP_311652828.1">
    <property type="nucleotide sequence ID" value="NZ_JAVRIB010000007.1"/>
</dbReference>
<feature type="domain" description="RCK N-terminal" evidence="12">
    <location>
        <begin position="401"/>
        <end position="492"/>
    </location>
</feature>
<keyword evidence="4" id="KW-1003">Cell membrane</keyword>
<feature type="domain" description="Cation/H+ exchanger transmembrane" evidence="11">
    <location>
        <begin position="17"/>
        <end position="390"/>
    </location>
</feature>
<feature type="transmembrane region" description="Helical" evidence="10">
    <location>
        <begin position="271"/>
        <end position="287"/>
    </location>
</feature>
<feature type="transmembrane region" description="Helical" evidence="10">
    <location>
        <begin position="189"/>
        <end position="210"/>
    </location>
</feature>
<evidence type="ECO:0000256" key="7">
    <source>
        <dbReference type="ARBA" id="ARBA00023065"/>
    </source>
</evidence>
<organism evidence="13 14">
    <name type="scientific">Spectribacter hydrogenoxidans</name>
    <dbReference type="NCBI Taxonomy" id="3075608"/>
    <lineage>
        <taxon>Bacteria</taxon>
        <taxon>Pseudomonadati</taxon>
        <taxon>Pseudomonadota</taxon>
        <taxon>Gammaproteobacteria</taxon>
        <taxon>Salinisphaerales</taxon>
        <taxon>Salinisphaeraceae</taxon>
        <taxon>Spectribacter</taxon>
    </lineage>
</organism>
<keyword evidence="2" id="KW-0813">Transport</keyword>
<evidence type="ECO:0000256" key="4">
    <source>
        <dbReference type="ARBA" id="ARBA00022475"/>
    </source>
</evidence>
<feature type="region of interest" description="Disordered" evidence="9">
    <location>
        <begin position="595"/>
        <end position="623"/>
    </location>
</feature>
<evidence type="ECO:0000256" key="8">
    <source>
        <dbReference type="ARBA" id="ARBA00023136"/>
    </source>
</evidence>
<gene>
    <name evidence="13" type="ORF">RM532_08450</name>
</gene>
<keyword evidence="8 10" id="KW-0472">Membrane</keyword>
<dbReference type="Gene3D" id="3.40.50.720">
    <property type="entry name" value="NAD(P)-binding Rossmann-like Domain"/>
    <property type="match status" value="1"/>
</dbReference>
<feature type="transmembrane region" description="Helical" evidence="10">
    <location>
        <begin position="332"/>
        <end position="354"/>
    </location>
</feature>
<feature type="transmembrane region" description="Helical" evidence="10">
    <location>
        <begin position="366"/>
        <end position="385"/>
    </location>
</feature>
<proteinExistence type="predicted"/>
<dbReference type="InterPro" id="IPR006153">
    <property type="entry name" value="Cation/H_exchanger_TM"/>
</dbReference>